<evidence type="ECO:0000256" key="1">
    <source>
        <dbReference type="SAM" id="MobiDB-lite"/>
    </source>
</evidence>
<gene>
    <name evidence="2" type="ORF">BpHYR1_030360</name>
</gene>
<evidence type="ECO:0000313" key="3">
    <source>
        <dbReference type="Proteomes" id="UP000276133"/>
    </source>
</evidence>
<proteinExistence type="predicted"/>
<dbReference type="AlphaFoldDB" id="A0A3M7RC06"/>
<accession>A0A3M7RC06</accession>
<dbReference type="EMBL" id="REGN01003753">
    <property type="protein sequence ID" value="RNA20969.1"/>
    <property type="molecule type" value="Genomic_DNA"/>
</dbReference>
<evidence type="ECO:0000313" key="2">
    <source>
        <dbReference type="EMBL" id="RNA20969.1"/>
    </source>
</evidence>
<reference evidence="2 3" key="1">
    <citation type="journal article" date="2018" name="Sci. Rep.">
        <title>Genomic signatures of local adaptation to the degree of environmental predictability in rotifers.</title>
        <authorList>
            <person name="Franch-Gras L."/>
            <person name="Hahn C."/>
            <person name="Garcia-Roger E.M."/>
            <person name="Carmona M.J."/>
            <person name="Serra M."/>
            <person name="Gomez A."/>
        </authorList>
    </citation>
    <scope>NUCLEOTIDE SEQUENCE [LARGE SCALE GENOMIC DNA]</scope>
    <source>
        <strain evidence="2">HYR1</strain>
    </source>
</reference>
<protein>
    <submittedName>
        <fullName evidence="2">Uncharacterized protein</fullName>
    </submittedName>
</protein>
<feature type="compositionally biased region" description="Polar residues" evidence="1">
    <location>
        <begin position="22"/>
        <end position="32"/>
    </location>
</feature>
<comment type="caution">
    <text evidence="2">The sequence shown here is derived from an EMBL/GenBank/DDBJ whole genome shotgun (WGS) entry which is preliminary data.</text>
</comment>
<organism evidence="2 3">
    <name type="scientific">Brachionus plicatilis</name>
    <name type="common">Marine rotifer</name>
    <name type="synonym">Brachionus muelleri</name>
    <dbReference type="NCBI Taxonomy" id="10195"/>
    <lineage>
        <taxon>Eukaryota</taxon>
        <taxon>Metazoa</taxon>
        <taxon>Spiralia</taxon>
        <taxon>Gnathifera</taxon>
        <taxon>Rotifera</taxon>
        <taxon>Eurotatoria</taxon>
        <taxon>Monogononta</taxon>
        <taxon>Pseudotrocha</taxon>
        <taxon>Ploima</taxon>
        <taxon>Brachionidae</taxon>
        <taxon>Brachionus</taxon>
    </lineage>
</organism>
<dbReference type="Proteomes" id="UP000276133">
    <property type="component" value="Unassembled WGS sequence"/>
</dbReference>
<keyword evidence="3" id="KW-1185">Reference proteome</keyword>
<sequence length="71" mass="7981">MFRSLGSVMQKVPEAQDPSFRGQPSNTTKKIFSDAPTCSSTLINEVAIMKNLNKLKIIVIFRIKIEKLTNL</sequence>
<feature type="region of interest" description="Disordered" evidence="1">
    <location>
        <begin position="1"/>
        <end position="32"/>
    </location>
</feature>
<name>A0A3M7RC06_BRAPC</name>